<reference evidence="2 3" key="1">
    <citation type="submission" date="2018-12" db="EMBL/GenBank/DDBJ databases">
        <authorList>
            <person name="Huynh A."/>
            <person name="Morcos G.S."/>
            <person name="Braun J."/>
            <person name="Danaila R."/>
            <person name="Emelio N."/>
            <person name="Mathyvannan S."/>
            <person name="Miner K."/>
            <person name="Nayak R."/>
            <person name="Norman C."/>
            <person name="Tran V."/>
            <person name="Wang J."/>
            <person name="Moy A."/>
            <person name="deCarvalho T."/>
            <person name="Erill I."/>
            <person name="Caruso S.M."/>
            <person name="Garlena R.A."/>
            <person name="Russell D.A."/>
            <person name="Pope W.H."/>
            <person name="Jacobs-Sera D."/>
            <person name="Hatfull G.F."/>
        </authorList>
    </citation>
    <scope>NUCLEOTIDE SEQUENCE [LARGE SCALE GENOMIC DNA]</scope>
</reference>
<dbReference type="Proteomes" id="UP000290981">
    <property type="component" value="Segment"/>
</dbReference>
<name>A0A411AXW2_9VIRU</name>
<proteinExistence type="predicted"/>
<dbReference type="RefSeq" id="YP_010084077.1">
    <property type="nucleotide sequence ID" value="NC_055060.1"/>
</dbReference>
<evidence type="ECO:0000313" key="2">
    <source>
        <dbReference type="EMBL" id="QAX92926.1"/>
    </source>
</evidence>
<gene>
    <name evidence="2" type="primary">18</name>
    <name evidence="2" type="ORF">SEA_WHEEHEIM_18</name>
</gene>
<accession>A0A411AXW2</accession>
<sequence>MPTAATQQPTGNAGNRGGNRDQKVMPTVPFIRASAKHREPTGIDVTKTLTTSDQDFGVFDIPAYGYVRNLVILVTASGGTGGSPAATATESGVFAALKNIYLTEPNGAVIHQFDTAYQLYLANKFGGYGHVVGSDPKADPQFTDQTSAFSGFSYMLRIPVELNTRDGLGSLPNQNAAATFKLRMTLAKVADVAGGTLPTTLPNVRVRVYLEAWDQPEVSSAGATNQVTPPAMNTTQFWSSQTYNVNAGQNTIRLTRVGNYIRNLIFTLRRGGTSRANGESDLMAADPVYLYLDTRPLDIIEPNNWRNTMYQRSGFGGSVGATTPAANSARGLENGVRVYDFMHEFDGTYGHENRDLWLPTLGSTRLEVQFNAANAGTLEVLTNDVAIAGSVFI</sequence>
<feature type="region of interest" description="Disordered" evidence="1">
    <location>
        <begin position="1"/>
        <end position="24"/>
    </location>
</feature>
<evidence type="ECO:0000256" key="1">
    <source>
        <dbReference type="SAM" id="MobiDB-lite"/>
    </source>
</evidence>
<feature type="compositionally biased region" description="Polar residues" evidence="1">
    <location>
        <begin position="1"/>
        <end position="13"/>
    </location>
</feature>
<dbReference type="GeneID" id="65073113"/>
<organism evidence="2 3">
    <name type="scientific">Streptomyces phage WheeHeim</name>
    <dbReference type="NCBI Taxonomy" id="2500797"/>
    <lineage>
        <taxon>Viruses</taxon>
        <taxon>Varidnaviria</taxon>
        <taxon>Bamfordvirae</taxon>
        <taxon>Preplasmiviricota</taxon>
        <taxon>Prepoliviricotina</taxon>
        <taxon>Tectiliviricetes</taxon>
        <taxon>Kalamavirales</taxon>
        <taxon>Tectiviridae</taxon>
        <taxon>Deltatectivirus</taxon>
        <taxon>Deltatectivirus wheeheim</taxon>
    </lineage>
</organism>
<dbReference type="KEGG" id="vg:65073113"/>
<evidence type="ECO:0000313" key="3">
    <source>
        <dbReference type="Proteomes" id="UP000290981"/>
    </source>
</evidence>
<dbReference type="EMBL" id="MK305890">
    <property type="protein sequence ID" value="QAX92926.1"/>
    <property type="molecule type" value="Genomic_DNA"/>
</dbReference>
<protein>
    <submittedName>
        <fullName evidence="2">Major capsid protein</fullName>
    </submittedName>
</protein>
<keyword evidence="3" id="KW-1185">Reference proteome</keyword>